<dbReference type="PATRIC" id="fig|1359168.3.peg.179"/>
<proteinExistence type="predicted"/>
<dbReference type="Proteomes" id="UP000033616">
    <property type="component" value="Unassembled WGS sequence"/>
</dbReference>
<dbReference type="AlphaFoldDB" id="A0A0F3MKX5"/>
<organism evidence="1 2">
    <name type="scientific">Orientia chuto str. Dubai</name>
    <dbReference type="NCBI Taxonomy" id="1359168"/>
    <lineage>
        <taxon>Bacteria</taxon>
        <taxon>Pseudomonadati</taxon>
        <taxon>Pseudomonadota</taxon>
        <taxon>Alphaproteobacteria</taxon>
        <taxon>Rickettsiales</taxon>
        <taxon>Rickettsiaceae</taxon>
        <taxon>Rickettsieae</taxon>
        <taxon>Orientia</taxon>
    </lineage>
</organism>
<accession>A0A0F3MKX5</accession>
<dbReference type="STRING" id="1359168.OCHUTO_0581"/>
<keyword evidence="2" id="KW-1185">Reference proteome</keyword>
<reference evidence="1 2" key="1">
    <citation type="submission" date="2015-02" db="EMBL/GenBank/DDBJ databases">
        <title>Genome Sequencing of Rickettsiales.</title>
        <authorList>
            <person name="Daugherty S.C."/>
            <person name="Su Q."/>
            <person name="Abolude K."/>
            <person name="Beier-Sexton M."/>
            <person name="Carlyon J.A."/>
            <person name="Carter R."/>
            <person name="Day N.P."/>
            <person name="Dumler S.J."/>
            <person name="Dyachenko V."/>
            <person name="Godinez A."/>
            <person name="Kurtti T.J."/>
            <person name="Lichay M."/>
            <person name="Mullins K.E."/>
            <person name="Ott S."/>
            <person name="Pappas-Brown V."/>
            <person name="Paris D.H."/>
            <person name="Patel P."/>
            <person name="Richards A.L."/>
            <person name="Sadzewicz L."/>
            <person name="Sears K."/>
            <person name="Seidman D."/>
            <person name="Sengamalay N."/>
            <person name="Stenos J."/>
            <person name="Tallon L.J."/>
            <person name="Vincent G."/>
            <person name="Fraser C.M."/>
            <person name="Munderloh U."/>
            <person name="Dunning-Hotopp J.C."/>
        </authorList>
    </citation>
    <scope>NUCLEOTIDE SEQUENCE [LARGE SCALE GENOMIC DNA]</scope>
    <source>
        <strain evidence="1 2">Fuller</strain>
    </source>
</reference>
<dbReference type="EMBL" id="LANP01000013">
    <property type="protein sequence ID" value="KJV56097.1"/>
    <property type="molecule type" value="Genomic_DNA"/>
</dbReference>
<evidence type="ECO:0000313" key="1">
    <source>
        <dbReference type="EMBL" id="KJV56097.1"/>
    </source>
</evidence>
<evidence type="ECO:0000313" key="2">
    <source>
        <dbReference type="Proteomes" id="UP000033616"/>
    </source>
</evidence>
<comment type="caution">
    <text evidence="1">The sequence shown here is derived from an EMBL/GenBank/DDBJ whole genome shotgun (WGS) entry which is preliminary data.</text>
</comment>
<protein>
    <submittedName>
        <fullName evidence="1">Putative conjugative transfer protein TraI</fullName>
    </submittedName>
</protein>
<gene>
    <name evidence="1" type="ORF">OCHUTO_0581</name>
</gene>
<dbReference type="RefSeq" id="WP_045797267.1">
    <property type="nucleotide sequence ID" value="NZ_LANP01000013.1"/>
</dbReference>
<sequence>MENHTGIYNTNDNPNLRAIWNEGAPALVFVRNEKDEITGAQVLYLDSKTCNKIQEKMVGKTDGSFATIQNSDDAPITIITKDIKTALSLKQAKIEGKIICAIEASNIQSYKPFAGKILASNDRNDEAELASKGYKQ</sequence>
<name>A0A0F3MKX5_9RICK</name>